<dbReference type="SUPFAM" id="SSF47226">
    <property type="entry name" value="Histidine-containing phosphotransfer domain, HPT domain"/>
    <property type="match status" value="1"/>
</dbReference>
<evidence type="ECO:0000259" key="12">
    <source>
        <dbReference type="PROSITE" id="PS50110"/>
    </source>
</evidence>
<dbReference type="CDD" id="cd17546">
    <property type="entry name" value="REC_hyHK_CKI1_RcsC-like"/>
    <property type="match status" value="2"/>
</dbReference>
<feature type="modified residue" description="4-aspartylphosphate" evidence="10">
    <location>
        <position position="198"/>
    </location>
</feature>
<evidence type="ECO:0000313" key="14">
    <source>
        <dbReference type="Proteomes" id="UP000275777"/>
    </source>
</evidence>
<keyword evidence="5" id="KW-0547">Nucleotide-binding</keyword>
<evidence type="ECO:0000256" key="6">
    <source>
        <dbReference type="ARBA" id="ARBA00022840"/>
    </source>
</evidence>
<dbReference type="SUPFAM" id="SSF52172">
    <property type="entry name" value="CheY-like"/>
    <property type="match status" value="2"/>
</dbReference>
<dbReference type="EC" id="2.7.13.3" evidence="13"/>
<dbReference type="InterPro" id="IPR036641">
    <property type="entry name" value="HPT_dom_sf"/>
</dbReference>
<dbReference type="InterPro" id="IPR001789">
    <property type="entry name" value="Sig_transdc_resp-reg_receiver"/>
</dbReference>
<dbReference type="Gene3D" id="3.40.50.2300">
    <property type="match status" value="2"/>
</dbReference>
<dbReference type="EMBL" id="LR134182">
    <property type="protein sequence ID" value="VEB41258.1"/>
    <property type="molecule type" value="Genomic_DNA"/>
</dbReference>
<accession>A0A447T8S4</accession>
<name>A0A447T8S4_CHRVL</name>
<comment type="subcellular location">
    <subcellularLocation>
        <location evidence="1">Cell membrane</location>
        <topology evidence="1">Multi-pass membrane protein</topology>
    </subcellularLocation>
</comment>
<dbReference type="Gene3D" id="1.20.120.160">
    <property type="entry name" value="HPT domain"/>
    <property type="match status" value="1"/>
</dbReference>
<keyword evidence="2" id="KW-1003">Cell membrane</keyword>
<feature type="domain" description="Response regulatory" evidence="12">
    <location>
        <begin position="147"/>
        <end position="265"/>
    </location>
</feature>
<protein>
    <submittedName>
        <fullName evidence="13">Sensory/regulatory protein RpfC</fullName>
        <ecNumber evidence="13">2.7.13.3</ecNumber>
    </submittedName>
</protein>
<evidence type="ECO:0000313" key="13">
    <source>
        <dbReference type="EMBL" id="VEB41258.1"/>
    </source>
</evidence>
<keyword evidence="7" id="KW-1133">Transmembrane helix</keyword>
<dbReference type="GO" id="GO:0005886">
    <property type="term" value="C:plasma membrane"/>
    <property type="evidence" value="ECO:0007669"/>
    <property type="project" value="UniProtKB-SubCell"/>
</dbReference>
<evidence type="ECO:0000256" key="11">
    <source>
        <dbReference type="SAM" id="MobiDB-lite"/>
    </source>
</evidence>
<evidence type="ECO:0000256" key="10">
    <source>
        <dbReference type="PROSITE-ProRule" id="PRU00169"/>
    </source>
</evidence>
<keyword evidence="4" id="KW-0812">Transmembrane</keyword>
<feature type="modified residue" description="4-aspartylphosphate" evidence="10">
    <location>
        <position position="59"/>
    </location>
</feature>
<gene>
    <name evidence="13" type="primary">rpfC_1</name>
    <name evidence="13" type="ORF">NCTC9695_01677</name>
</gene>
<keyword evidence="13" id="KW-0808">Transferase</keyword>
<evidence type="ECO:0000256" key="7">
    <source>
        <dbReference type="ARBA" id="ARBA00022989"/>
    </source>
</evidence>
<keyword evidence="9" id="KW-0472">Membrane</keyword>
<evidence type="ECO:0000256" key="4">
    <source>
        <dbReference type="ARBA" id="ARBA00022692"/>
    </source>
</evidence>
<keyword evidence="8" id="KW-0902">Two-component regulatory system</keyword>
<dbReference type="PROSITE" id="PS50110">
    <property type="entry name" value="RESPONSE_REGULATORY"/>
    <property type="match status" value="2"/>
</dbReference>
<keyword evidence="3 10" id="KW-0597">Phosphoprotein</keyword>
<dbReference type="GO" id="GO:0004673">
    <property type="term" value="F:protein histidine kinase activity"/>
    <property type="evidence" value="ECO:0007669"/>
    <property type="project" value="UniProtKB-EC"/>
</dbReference>
<dbReference type="GO" id="GO:0000160">
    <property type="term" value="P:phosphorelay signal transduction system"/>
    <property type="evidence" value="ECO:0007669"/>
    <property type="project" value="UniProtKB-KW"/>
</dbReference>
<feature type="compositionally biased region" description="Gly residues" evidence="11">
    <location>
        <begin position="413"/>
        <end position="431"/>
    </location>
</feature>
<keyword evidence="6" id="KW-0067">ATP-binding</keyword>
<dbReference type="Proteomes" id="UP000275777">
    <property type="component" value="Chromosome"/>
</dbReference>
<feature type="compositionally biased region" description="Basic residues" evidence="11">
    <location>
        <begin position="447"/>
        <end position="459"/>
    </location>
</feature>
<feature type="region of interest" description="Disordered" evidence="11">
    <location>
        <begin position="390"/>
        <end position="521"/>
    </location>
</feature>
<organism evidence="13 14">
    <name type="scientific">Chromobacterium violaceum</name>
    <dbReference type="NCBI Taxonomy" id="536"/>
    <lineage>
        <taxon>Bacteria</taxon>
        <taxon>Pseudomonadati</taxon>
        <taxon>Pseudomonadota</taxon>
        <taxon>Betaproteobacteria</taxon>
        <taxon>Neisseriales</taxon>
        <taxon>Chromobacteriaceae</taxon>
        <taxon>Chromobacterium</taxon>
    </lineage>
</organism>
<evidence type="ECO:0000256" key="8">
    <source>
        <dbReference type="ARBA" id="ARBA00023012"/>
    </source>
</evidence>
<dbReference type="Pfam" id="PF00072">
    <property type="entry name" value="Response_reg"/>
    <property type="match status" value="2"/>
</dbReference>
<evidence type="ECO:0000256" key="3">
    <source>
        <dbReference type="ARBA" id="ARBA00022553"/>
    </source>
</evidence>
<evidence type="ECO:0000256" key="1">
    <source>
        <dbReference type="ARBA" id="ARBA00004651"/>
    </source>
</evidence>
<feature type="compositionally biased region" description="Basic residues" evidence="11">
    <location>
        <begin position="509"/>
        <end position="521"/>
    </location>
</feature>
<reference evidence="13 14" key="1">
    <citation type="submission" date="2018-12" db="EMBL/GenBank/DDBJ databases">
        <authorList>
            <consortium name="Pathogen Informatics"/>
        </authorList>
    </citation>
    <scope>NUCLEOTIDE SEQUENCE [LARGE SCALE GENOMIC DNA]</scope>
    <source>
        <strain evidence="13 14">NCTC9695</strain>
    </source>
</reference>
<proteinExistence type="predicted"/>
<dbReference type="InterPro" id="IPR008207">
    <property type="entry name" value="Sig_transdc_His_kin_Hpt_dom"/>
</dbReference>
<dbReference type="PANTHER" id="PTHR45339">
    <property type="entry name" value="HYBRID SIGNAL TRANSDUCTION HISTIDINE KINASE J"/>
    <property type="match status" value="1"/>
</dbReference>
<evidence type="ECO:0000256" key="2">
    <source>
        <dbReference type="ARBA" id="ARBA00022475"/>
    </source>
</evidence>
<dbReference type="AlphaFoldDB" id="A0A447T8S4"/>
<dbReference type="GO" id="GO:0005524">
    <property type="term" value="F:ATP binding"/>
    <property type="evidence" value="ECO:0007669"/>
    <property type="project" value="UniProtKB-KW"/>
</dbReference>
<evidence type="ECO:0000256" key="9">
    <source>
        <dbReference type="ARBA" id="ARBA00023136"/>
    </source>
</evidence>
<dbReference type="InterPro" id="IPR011006">
    <property type="entry name" value="CheY-like_superfamily"/>
</dbReference>
<dbReference type="PANTHER" id="PTHR45339:SF1">
    <property type="entry name" value="HYBRID SIGNAL TRANSDUCTION HISTIDINE KINASE J"/>
    <property type="match status" value="1"/>
</dbReference>
<evidence type="ECO:0000256" key="5">
    <source>
        <dbReference type="ARBA" id="ARBA00022741"/>
    </source>
</evidence>
<dbReference type="Pfam" id="PF01627">
    <property type="entry name" value="Hpt"/>
    <property type="match status" value="1"/>
</dbReference>
<feature type="domain" description="Response regulatory" evidence="12">
    <location>
        <begin position="5"/>
        <end position="127"/>
    </location>
</feature>
<sequence length="521" mass="55191">MADLNVLIADDNPIARETLGVTASELGWKVRSVESGRLAVEKVMAMLDGDQAVDVVVLDWKMPDMDGLAAAQAIRQACRGKRMPIILMATAYSREVLQAEPAAELVTEVLNKPVTPSGLYNAVARALRPQAAPPPQTQHGNRLQGLRLLVVDDSDINREVAQRIFEDEGASVALANDGKEALDWLGLHGGEVDIVLMDVQMPVMDGYEATRAIRATPALAHLPVVALTAGAFQAQQDAAREAGMSDYIAKPFDVEIAIGQLRRLAGRQSAAPAGSGPIQAAAPADLPGLAISRGLQIWRDPEVYRQYLRKFARDYGDCASTMRLAGKVVAQALAHKLRGAAGNLALDEVSSRAADVESRLQAGNDAGPALDALRIALAGRWTPSPLRARLRGRRRRGRAADGRRPAGCLAAPGGAGLQPGRSGRSGAGAGATGRLAQRRADGAAARRGGKLRFPRRGSRRASPGRNAGVFRGKVKHAALPSLARRRRRTAKPRGDAPGAGPAISVGVRAQRRRGAGRHRQA</sequence>
<dbReference type="SMART" id="SM00448">
    <property type="entry name" value="REC"/>
    <property type="match status" value="2"/>
</dbReference>